<comment type="caution">
    <text evidence="12">The sequence shown here is derived from an EMBL/GenBank/DDBJ whole genome shotgun (WGS) entry which is preliminary data.</text>
</comment>
<evidence type="ECO:0000256" key="9">
    <source>
        <dbReference type="SAM" id="SignalP"/>
    </source>
</evidence>
<dbReference type="RefSeq" id="WP_066546540.1">
    <property type="nucleotide sequence ID" value="NZ_MASJ01000026.1"/>
</dbReference>
<dbReference type="PROSITE" id="PS51272">
    <property type="entry name" value="SLH"/>
    <property type="match status" value="1"/>
</dbReference>
<name>A0A1C0YB59_9BACL</name>
<evidence type="ECO:0000256" key="1">
    <source>
        <dbReference type="ARBA" id="ARBA00001947"/>
    </source>
</evidence>
<dbReference type="PROSITE" id="PS52035">
    <property type="entry name" value="PEPTIDASE_M14"/>
    <property type="match status" value="1"/>
</dbReference>
<keyword evidence="7" id="KW-0482">Metalloprotease</keyword>
<evidence type="ECO:0000256" key="7">
    <source>
        <dbReference type="ARBA" id="ARBA00023049"/>
    </source>
</evidence>
<evidence type="ECO:0000256" key="5">
    <source>
        <dbReference type="ARBA" id="ARBA00022801"/>
    </source>
</evidence>
<dbReference type="SUPFAM" id="SSF53187">
    <property type="entry name" value="Zn-dependent exopeptidases"/>
    <property type="match status" value="1"/>
</dbReference>
<dbReference type="PRINTS" id="PR00765">
    <property type="entry name" value="CRBOXYPTASEA"/>
</dbReference>
<dbReference type="GO" id="GO:0005615">
    <property type="term" value="C:extracellular space"/>
    <property type="evidence" value="ECO:0007669"/>
    <property type="project" value="TreeGrafter"/>
</dbReference>
<evidence type="ECO:0000259" key="11">
    <source>
        <dbReference type="PROSITE" id="PS52035"/>
    </source>
</evidence>
<evidence type="ECO:0000259" key="10">
    <source>
        <dbReference type="PROSITE" id="PS51272"/>
    </source>
</evidence>
<keyword evidence="6" id="KW-0862">Zinc</keyword>
<organism evidence="12 13">
    <name type="scientific">Caryophanon tenue</name>
    <dbReference type="NCBI Taxonomy" id="33978"/>
    <lineage>
        <taxon>Bacteria</taxon>
        <taxon>Bacillati</taxon>
        <taxon>Bacillota</taxon>
        <taxon>Bacilli</taxon>
        <taxon>Bacillales</taxon>
        <taxon>Caryophanaceae</taxon>
        <taxon>Caryophanon</taxon>
    </lineage>
</organism>
<dbReference type="Pfam" id="PF00395">
    <property type="entry name" value="SLH"/>
    <property type="match status" value="1"/>
</dbReference>
<protein>
    <recommendedName>
        <fullName evidence="14">Peptidase M14 carboxypeptidase A domain-containing protein</fullName>
    </recommendedName>
</protein>
<feature type="active site" description="Proton donor/acceptor" evidence="8">
    <location>
        <position position="761"/>
    </location>
</feature>
<dbReference type="EMBL" id="MASJ01000026">
    <property type="protein sequence ID" value="OCS84381.1"/>
    <property type="molecule type" value="Genomic_DNA"/>
</dbReference>
<evidence type="ECO:0000313" key="13">
    <source>
        <dbReference type="Proteomes" id="UP000093199"/>
    </source>
</evidence>
<dbReference type="STRING" id="33978.A6M13_15505"/>
<dbReference type="GO" id="GO:0006508">
    <property type="term" value="P:proteolysis"/>
    <property type="evidence" value="ECO:0007669"/>
    <property type="project" value="UniProtKB-KW"/>
</dbReference>
<dbReference type="GO" id="GO:0004181">
    <property type="term" value="F:metallocarboxypeptidase activity"/>
    <property type="evidence" value="ECO:0007669"/>
    <property type="project" value="InterPro"/>
</dbReference>
<evidence type="ECO:0000256" key="6">
    <source>
        <dbReference type="ARBA" id="ARBA00022833"/>
    </source>
</evidence>
<dbReference type="PANTHER" id="PTHR11705:SF143">
    <property type="entry name" value="SLL0236 PROTEIN"/>
    <property type="match status" value="1"/>
</dbReference>
<dbReference type="InterPro" id="IPR001119">
    <property type="entry name" value="SLH_dom"/>
</dbReference>
<accession>A0A1C0YB59</accession>
<dbReference type="AlphaFoldDB" id="A0A1C0YB59"/>
<dbReference type="InterPro" id="IPR057246">
    <property type="entry name" value="CARBOXYPEPT_ZN_1"/>
</dbReference>
<sequence>MKRLFAVIVCTAMLSVSKPAAAQTFTDLEGNGHAEAIYTLAEQGIVTGYEDQTYRPDQAVTRNNVVKLLGRFMVKNDYTIPEDAEMYPRFEDVSLTNDKELARLAAVVQEEGIFVGSEGFLDSTNLMERQHMAVVLVRALKTIYNVDVISAYKEAQFTPTIHDLGKAGDIEKQEAIIALRYANITVVDYYEPRQHVTRAQFATFLARMMAYGEQHRNDVETIQPTYNEALAQISTAYIPERTKLYSSSNLKQYTALWRQPQQAMPFTLVENDTVAVVTIGKEKYYVDAALLQPAPVVVPYEAPTVGTVRTKPYYRIYDKPDGSLLMEGVTVTKLSVIAISGDYYVVEAGGKQGYIRMNDTTLSSRLPYKVAIETPYLNTALKRVGALSPGFIFEGNGTTGNYVKISSNGGTYHVAKQALVEGTTPLSLQHAAQPRYPAQIVAQHDAAVMTSGGAKIGAIAKGQSYTLLQVTNTTGLVEFAGGIGYINLQDFMHTNQIAPKKNISYEEMTHHLKLFSLMYPEFTELVTFGASVEGRPLYALRVGNGRKEVLMDASIHAREHMTTNVLLEMIDQYSYAYANVQSFNGYDVQKLLDSTSIWFVPMMNPDGVTLVQGGLASAKNAAAIQRINGGSTNVARWKANIRGVDLNRNFDGGWVQKETTVAPSFKNFKGYRVFSEPEALALQSFVKQRAFKSYISWHSSGQIIYWSHNQNATNAKRDRALAQRISNVTGYSLVPPNRGCCSGASTDWFIQYYALPAITMEIAPYAGESVVPLSRWDDVWKRNKTVGLIAATEANGR</sequence>
<evidence type="ECO:0000256" key="8">
    <source>
        <dbReference type="PROSITE-ProRule" id="PRU01379"/>
    </source>
</evidence>
<dbReference type="PROSITE" id="PS00132">
    <property type="entry name" value="CARBOXYPEPT_ZN_1"/>
    <property type="match status" value="1"/>
</dbReference>
<comment type="similarity">
    <text evidence="2 8">Belongs to the peptidase M14 family.</text>
</comment>
<dbReference type="PANTHER" id="PTHR11705">
    <property type="entry name" value="PROTEASE FAMILY M14 CARBOXYPEPTIDASE A,B"/>
    <property type="match status" value="1"/>
</dbReference>
<evidence type="ECO:0008006" key="14">
    <source>
        <dbReference type="Google" id="ProtNLM"/>
    </source>
</evidence>
<keyword evidence="4" id="KW-0479">Metal-binding</keyword>
<feature type="chain" id="PRO_5008649004" description="Peptidase M14 carboxypeptidase A domain-containing protein" evidence="9">
    <location>
        <begin position="23"/>
        <end position="797"/>
    </location>
</feature>
<feature type="domain" description="Peptidase M14" evidence="11">
    <location>
        <begin position="501"/>
        <end position="794"/>
    </location>
</feature>
<keyword evidence="9" id="KW-0732">Signal</keyword>
<dbReference type="Pfam" id="PF00246">
    <property type="entry name" value="Peptidase_M14"/>
    <property type="match status" value="1"/>
</dbReference>
<reference evidence="12 13" key="1">
    <citation type="submission" date="2016-07" db="EMBL/GenBank/DDBJ databases">
        <title>Caryophanon tenue genome sequencing.</title>
        <authorList>
            <person name="Verma A."/>
            <person name="Pal Y."/>
            <person name="Krishnamurthi S."/>
        </authorList>
    </citation>
    <scope>NUCLEOTIDE SEQUENCE [LARGE SCALE GENOMIC DNA]</scope>
    <source>
        <strain evidence="12 13">DSM 14152</strain>
    </source>
</reference>
<gene>
    <name evidence="12" type="ORF">A6M13_15505</name>
</gene>
<keyword evidence="13" id="KW-1185">Reference proteome</keyword>
<keyword evidence="5" id="KW-0378">Hydrolase</keyword>
<feature type="domain" description="SLH" evidence="10">
    <location>
        <begin position="20"/>
        <end position="83"/>
    </location>
</feature>
<evidence type="ECO:0000313" key="12">
    <source>
        <dbReference type="EMBL" id="OCS84381.1"/>
    </source>
</evidence>
<keyword evidence="3" id="KW-0645">Protease</keyword>
<feature type="signal peptide" evidence="9">
    <location>
        <begin position="1"/>
        <end position="22"/>
    </location>
</feature>
<dbReference type="Proteomes" id="UP000093199">
    <property type="component" value="Unassembled WGS sequence"/>
</dbReference>
<dbReference type="OrthoDB" id="9802862at2"/>
<evidence type="ECO:0000256" key="4">
    <source>
        <dbReference type="ARBA" id="ARBA00022723"/>
    </source>
</evidence>
<comment type="cofactor">
    <cofactor evidence="1">
        <name>Zn(2+)</name>
        <dbReference type="ChEBI" id="CHEBI:29105"/>
    </cofactor>
</comment>
<dbReference type="GO" id="GO:0008270">
    <property type="term" value="F:zinc ion binding"/>
    <property type="evidence" value="ECO:0007669"/>
    <property type="project" value="InterPro"/>
</dbReference>
<dbReference type="SMART" id="SM00631">
    <property type="entry name" value="Zn_pept"/>
    <property type="match status" value="1"/>
</dbReference>
<dbReference type="InterPro" id="IPR000834">
    <property type="entry name" value="Peptidase_M14"/>
</dbReference>
<evidence type="ECO:0000256" key="2">
    <source>
        <dbReference type="ARBA" id="ARBA00005988"/>
    </source>
</evidence>
<dbReference type="Gene3D" id="3.40.630.10">
    <property type="entry name" value="Zn peptidases"/>
    <property type="match status" value="1"/>
</dbReference>
<proteinExistence type="inferred from homology"/>
<evidence type="ECO:0000256" key="3">
    <source>
        <dbReference type="ARBA" id="ARBA00022670"/>
    </source>
</evidence>